<gene>
    <name evidence="2" type="ORF">C1I91_17485</name>
</gene>
<keyword evidence="1" id="KW-0472">Membrane</keyword>
<keyword evidence="1" id="KW-1133">Transmembrane helix</keyword>
<proteinExistence type="predicted"/>
<organism evidence="2 3">
    <name type="scientific">Clostridium manihotivorum</name>
    <dbReference type="NCBI Taxonomy" id="2320868"/>
    <lineage>
        <taxon>Bacteria</taxon>
        <taxon>Bacillati</taxon>
        <taxon>Bacillota</taxon>
        <taxon>Clostridia</taxon>
        <taxon>Eubacteriales</taxon>
        <taxon>Clostridiaceae</taxon>
        <taxon>Clostridium</taxon>
    </lineage>
</organism>
<protein>
    <submittedName>
        <fullName evidence="2">Uncharacterized protein</fullName>
    </submittedName>
</protein>
<dbReference type="Proteomes" id="UP000286268">
    <property type="component" value="Chromosome"/>
</dbReference>
<keyword evidence="3" id="KW-1185">Reference proteome</keyword>
<feature type="transmembrane region" description="Helical" evidence="1">
    <location>
        <begin position="21"/>
        <end position="40"/>
    </location>
</feature>
<feature type="transmembrane region" description="Helical" evidence="1">
    <location>
        <begin position="111"/>
        <end position="132"/>
    </location>
</feature>
<dbReference type="AlphaFoldDB" id="A0A3R5V9M3"/>
<sequence length="248" mass="28395">MGSGFFNDVENMGQLIKRIGIGILLILVCLLYLFGIELMVDKLVVNNRQAQSFLISNTFLNTAIYSVIPAIVILTLVLYFVILRLSKRYVVYEISFGTINEIPSKSKIGSFRYNVCFLMIFVFLSTAFLYSIKNYYELSPNKIIRHNIIQSKEITYSYNDIVSCDIKAKTRGRGYTDLVYNINLKDGKSFNAASTIYNEGGRLDAIQVLNDIITEKKIKKNVDKNHYYGLLDGKSENDLKIYEKIFSE</sequence>
<feature type="transmembrane region" description="Helical" evidence="1">
    <location>
        <begin position="60"/>
        <end position="82"/>
    </location>
</feature>
<evidence type="ECO:0000313" key="3">
    <source>
        <dbReference type="Proteomes" id="UP000286268"/>
    </source>
</evidence>
<dbReference type="KEGG" id="cmah:C1I91_17485"/>
<dbReference type="EMBL" id="CP025746">
    <property type="protein sequence ID" value="QAA33294.1"/>
    <property type="molecule type" value="Genomic_DNA"/>
</dbReference>
<evidence type="ECO:0000256" key="1">
    <source>
        <dbReference type="SAM" id="Phobius"/>
    </source>
</evidence>
<name>A0A3R5V9M3_9CLOT</name>
<accession>A0A3R5V9M3</accession>
<keyword evidence="1" id="KW-0812">Transmembrane</keyword>
<dbReference type="RefSeq" id="WP_128214017.1">
    <property type="nucleotide sequence ID" value="NZ_CP025746.1"/>
</dbReference>
<evidence type="ECO:0000313" key="2">
    <source>
        <dbReference type="EMBL" id="QAA33294.1"/>
    </source>
</evidence>
<reference evidence="2 3" key="1">
    <citation type="submission" date="2018-01" db="EMBL/GenBank/DDBJ databases">
        <title>Genome Sequencing and Assembly of Anaerobacter polyendosporus strain CT4.</title>
        <authorList>
            <person name="Tachaapaikoon C."/>
            <person name="Sutheeworapong S."/>
            <person name="Jenjaroenpun P."/>
            <person name="Wongsurawat T."/>
            <person name="Nookeaw I."/>
            <person name="Cheawchanlertfa P."/>
            <person name="Kosugi A."/>
            <person name="Cheevadhanarak S."/>
            <person name="Ratanakhanokchai K."/>
        </authorList>
    </citation>
    <scope>NUCLEOTIDE SEQUENCE [LARGE SCALE GENOMIC DNA]</scope>
    <source>
        <strain evidence="2 3">CT4</strain>
    </source>
</reference>